<gene>
    <name evidence="1" type="ORF">UFOVP27_112</name>
</gene>
<proteinExistence type="predicted"/>
<name>A0A6J5KJB1_9CAUD</name>
<dbReference type="EMBL" id="LR796157">
    <property type="protein sequence ID" value="CAB4122224.1"/>
    <property type="molecule type" value="Genomic_DNA"/>
</dbReference>
<sequence>MATLASLSNILRAELGDTARSFVDTFTGDAVTTRYQLNQAPVQGETLVVKVTVGSTTTDVSSTAIIEEGTGVLTLAAAPASGAVVTVVGTAYRYFTDSEICYYINTAFAEHGRTSTDSNGSLVTLSTLPVVEEYPVVILASTLALYTLATDASFDIDIISPDGVSIPRSERYRQLSEIIQQRKEQYRELCVLLNIGLHRIETFNLRRISRTTNRYVPIYRPQEVDDGSIPVRVALSMPTYGDVTPLTTAQAKDLTVYAGDDFAAPVLFSFDITNYTPLAQVRLYPSLPGSMVGPVIVGTFTFTKSASTTGGAVDLLTMKLAGSVTTSFPNISYYDLQLTAPDGSVKTYIYGKVFTHAQVSNPLGPF</sequence>
<organism evidence="1">
    <name type="scientific">uncultured Caudovirales phage</name>
    <dbReference type="NCBI Taxonomy" id="2100421"/>
    <lineage>
        <taxon>Viruses</taxon>
        <taxon>Duplodnaviria</taxon>
        <taxon>Heunggongvirae</taxon>
        <taxon>Uroviricota</taxon>
        <taxon>Caudoviricetes</taxon>
        <taxon>Peduoviridae</taxon>
        <taxon>Maltschvirus</taxon>
        <taxon>Maltschvirus maltsch</taxon>
    </lineage>
</organism>
<reference evidence="1" key="1">
    <citation type="submission" date="2020-04" db="EMBL/GenBank/DDBJ databases">
        <authorList>
            <person name="Chiriac C."/>
            <person name="Salcher M."/>
            <person name="Ghai R."/>
            <person name="Kavagutti S V."/>
        </authorList>
    </citation>
    <scope>NUCLEOTIDE SEQUENCE</scope>
</reference>
<accession>A0A6J5KJB1</accession>
<protein>
    <submittedName>
        <fullName evidence="1">Uncharacterized protein</fullName>
    </submittedName>
</protein>
<evidence type="ECO:0000313" key="1">
    <source>
        <dbReference type="EMBL" id="CAB4122224.1"/>
    </source>
</evidence>